<comment type="caution">
    <text evidence="1">The sequence shown here is derived from an EMBL/GenBank/DDBJ whole genome shotgun (WGS) entry which is preliminary data.</text>
</comment>
<dbReference type="Proteomes" id="UP000307092">
    <property type="component" value="Unassembled WGS sequence"/>
</dbReference>
<protein>
    <submittedName>
        <fullName evidence="1">Uncharacterized protein</fullName>
    </submittedName>
</protein>
<organism evidence="1 2">
    <name type="scientific">Neisseria gonorrhoeae</name>
    <dbReference type="NCBI Taxonomy" id="485"/>
    <lineage>
        <taxon>Bacteria</taxon>
        <taxon>Pseudomonadati</taxon>
        <taxon>Pseudomonadota</taxon>
        <taxon>Betaproteobacteria</taxon>
        <taxon>Neisseriales</taxon>
        <taxon>Neisseriaceae</taxon>
        <taxon>Neisseria</taxon>
    </lineage>
</organism>
<dbReference type="AlphaFoldDB" id="A0AAX2TRD4"/>
<evidence type="ECO:0000313" key="1">
    <source>
        <dbReference type="EMBL" id="TJX04967.1"/>
    </source>
</evidence>
<reference evidence="1 2" key="1">
    <citation type="submission" date="2019-04" db="EMBL/GenBank/DDBJ databases">
        <title>The CDC panel for molecular diagnostics of ciprofloxacin resistance and its use for research and clinical development.</title>
        <authorList>
            <person name="Liu H."/>
            <person name="Tang K."/>
            <person name="Pham C."/>
            <person name="Schmerer M."/>
        </authorList>
    </citation>
    <scope>NUCLEOTIDE SEQUENCE [LARGE SCALE GENOMIC DNA]</scope>
    <source>
        <strain evidence="1 2">LRRBGS_0742</strain>
    </source>
</reference>
<name>A0AAX2TRD4_NEIGO</name>
<dbReference type="EMBL" id="SUQX01000018">
    <property type="protein sequence ID" value="TJX04967.1"/>
    <property type="molecule type" value="Genomic_DNA"/>
</dbReference>
<sequence length="74" mass="8660">MWRKYSELTKIRTRRRAAGSTDSTEPVRLVLHHLRESSSLSRGGPTPYRFLLIHYTLRPAFDPQQYPARFIVCA</sequence>
<proteinExistence type="predicted"/>
<gene>
    <name evidence="1" type="ORF">E8M63_09085</name>
</gene>
<accession>A0AAX2TRD4</accession>
<evidence type="ECO:0000313" key="2">
    <source>
        <dbReference type="Proteomes" id="UP000307092"/>
    </source>
</evidence>